<evidence type="ECO:0000313" key="3">
    <source>
        <dbReference type="EMBL" id="GAX12138.1"/>
    </source>
</evidence>
<name>A0A1Z5JED8_FISSO</name>
<dbReference type="InterPro" id="IPR001254">
    <property type="entry name" value="Trypsin_dom"/>
</dbReference>
<feature type="domain" description="Peptidase S1" evidence="2">
    <location>
        <begin position="161"/>
        <end position="200"/>
    </location>
</feature>
<dbReference type="PROSITE" id="PS51257">
    <property type="entry name" value="PROKAR_LIPOPROTEIN"/>
    <property type="match status" value="1"/>
</dbReference>
<dbReference type="SUPFAM" id="SSF50494">
    <property type="entry name" value="Trypsin-like serine proteases"/>
    <property type="match status" value="1"/>
</dbReference>
<dbReference type="GO" id="GO:0006508">
    <property type="term" value="P:proteolysis"/>
    <property type="evidence" value="ECO:0007669"/>
    <property type="project" value="InterPro"/>
</dbReference>
<feature type="chain" id="PRO_5013323584" description="Peptidase S1 domain-containing protein" evidence="1">
    <location>
        <begin position="17"/>
        <end position="337"/>
    </location>
</feature>
<evidence type="ECO:0000259" key="2">
    <source>
        <dbReference type="Pfam" id="PF00089"/>
    </source>
</evidence>
<sequence length="337" mass="36003">MKAFCLLFFFFGAACSQVLEQIGDIFPIRFRSNGASDIKGTDTPLGKSYVLTHPGATYIALRFSKLNLLSGDSIEVTDANGGQAYTLTGTGKGKGAAFWSQHIKGDTIVLNTMITSRNWRRSSVFDINQYAAGFEPLTETICGADDKANAACYTSTFPTEYSKSRAVARLLINGNSLCTGFLVSGSNHLLTNNHCIKTAADALNTDYDSGTSSCSGSSSCRGACSRSSPRARACASTCSGSSTCSTSRSGSCSGTGSSTRARAVASKSPCPCGISCPHSNSPGPNSYDSGMFEVERRLLHQFQLLQWCLQNQQTMQVNYLLHKVSLSMLFITKVTIQ</sequence>
<organism evidence="3 4">
    <name type="scientific">Fistulifera solaris</name>
    <name type="common">Oleaginous diatom</name>
    <dbReference type="NCBI Taxonomy" id="1519565"/>
    <lineage>
        <taxon>Eukaryota</taxon>
        <taxon>Sar</taxon>
        <taxon>Stramenopiles</taxon>
        <taxon>Ochrophyta</taxon>
        <taxon>Bacillariophyta</taxon>
        <taxon>Bacillariophyceae</taxon>
        <taxon>Bacillariophycidae</taxon>
        <taxon>Naviculales</taxon>
        <taxon>Naviculaceae</taxon>
        <taxon>Fistulifera</taxon>
    </lineage>
</organism>
<keyword evidence="1" id="KW-0732">Signal</keyword>
<dbReference type="Pfam" id="PF00089">
    <property type="entry name" value="Trypsin"/>
    <property type="match status" value="1"/>
</dbReference>
<reference evidence="3 4" key="1">
    <citation type="journal article" date="2015" name="Plant Cell">
        <title>Oil accumulation by the oleaginous diatom Fistulifera solaris as revealed by the genome and transcriptome.</title>
        <authorList>
            <person name="Tanaka T."/>
            <person name="Maeda Y."/>
            <person name="Veluchamy A."/>
            <person name="Tanaka M."/>
            <person name="Abida H."/>
            <person name="Marechal E."/>
            <person name="Bowler C."/>
            <person name="Muto M."/>
            <person name="Sunaga Y."/>
            <person name="Tanaka M."/>
            <person name="Yoshino T."/>
            <person name="Taniguchi T."/>
            <person name="Fukuda Y."/>
            <person name="Nemoto M."/>
            <person name="Matsumoto M."/>
            <person name="Wong P.S."/>
            <person name="Aburatani S."/>
            <person name="Fujibuchi W."/>
        </authorList>
    </citation>
    <scope>NUCLEOTIDE SEQUENCE [LARGE SCALE GENOMIC DNA]</scope>
    <source>
        <strain evidence="3 4">JPCC DA0580</strain>
    </source>
</reference>
<gene>
    <name evidence="3" type="ORF">FisN_1Hu063</name>
</gene>
<feature type="signal peptide" evidence="1">
    <location>
        <begin position="1"/>
        <end position="16"/>
    </location>
</feature>
<proteinExistence type="predicted"/>
<evidence type="ECO:0000256" key="1">
    <source>
        <dbReference type="SAM" id="SignalP"/>
    </source>
</evidence>
<keyword evidence="4" id="KW-1185">Reference proteome</keyword>
<dbReference type="InParanoid" id="A0A1Z5JED8"/>
<dbReference type="PANTHER" id="PTHR36234">
    <property type="entry name" value="LYSYL ENDOPEPTIDASE"/>
    <property type="match status" value="1"/>
</dbReference>
<comment type="caution">
    <text evidence="3">The sequence shown here is derived from an EMBL/GenBank/DDBJ whole genome shotgun (WGS) entry which is preliminary data.</text>
</comment>
<protein>
    <recommendedName>
        <fullName evidence="2">Peptidase S1 domain-containing protein</fullName>
    </recommendedName>
</protein>
<dbReference type="PANTHER" id="PTHR36234:SF5">
    <property type="entry name" value="LYSYL ENDOPEPTIDASE"/>
    <property type="match status" value="1"/>
</dbReference>
<evidence type="ECO:0000313" key="4">
    <source>
        <dbReference type="Proteomes" id="UP000198406"/>
    </source>
</evidence>
<dbReference type="EMBL" id="BDSP01000050">
    <property type="protein sequence ID" value="GAX12138.1"/>
    <property type="molecule type" value="Genomic_DNA"/>
</dbReference>
<dbReference type="Proteomes" id="UP000198406">
    <property type="component" value="Unassembled WGS sequence"/>
</dbReference>
<accession>A0A1Z5JED8</accession>
<dbReference type="AlphaFoldDB" id="A0A1Z5JED8"/>
<dbReference type="InterPro" id="IPR009003">
    <property type="entry name" value="Peptidase_S1_PA"/>
</dbReference>
<dbReference type="GO" id="GO:0004252">
    <property type="term" value="F:serine-type endopeptidase activity"/>
    <property type="evidence" value="ECO:0007669"/>
    <property type="project" value="InterPro"/>
</dbReference>